<name>A0A8T0U021_PANVG</name>
<comment type="caution">
    <text evidence="2">The sequence shown here is derived from an EMBL/GenBank/DDBJ whole genome shotgun (WGS) entry which is preliminary data.</text>
</comment>
<protein>
    <submittedName>
        <fullName evidence="2">Uncharacterized protein</fullName>
    </submittedName>
</protein>
<keyword evidence="1" id="KW-0732">Signal</keyword>
<dbReference type="Proteomes" id="UP000823388">
    <property type="component" value="Chromosome 3N"/>
</dbReference>
<evidence type="ECO:0000256" key="1">
    <source>
        <dbReference type="SAM" id="SignalP"/>
    </source>
</evidence>
<organism evidence="2 3">
    <name type="scientific">Panicum virgatum</name>
    <name type="common">Blackwell switchgrass</name>
    <dbReference type="NCBI Taxonomy" id="38727"/>
    <lineage>
        <taxon>Eukaryota</taxon>
        <taxon>Viridiplantae</taxon>
        <taxon>Streptophyta</taxon>
        <taxon>Embryophyta</taxon>
        <taxon>Tracheophyta</taxon>
        <taxon>Spermatophyta</taxon>
        <taxon>Magnoliopsida</taxon>
        <taxon>Liliopsida</taxon>
        <taxon>Poales</taxon>
        <taxon>Poaceae</taxon>
        <taxon>PACMAD clade</taxon>
        <taxon>Panicoideae</taxon>
        <taxon>Panicodae</taxon>
        <taxon>Paniceae</taxon>
        <taxon>Panicinae</taxon>
        <taxon>Panicum</taxon>
        <taxon>Panicum sect. Hiantes</taxon>
    </lineage>
</organism>
<proteinExistence type="predicted"/>
<feature type="signal peptide" evidence="1">
    <location>
        <begin position="1"/>
        <end position="28"/>
    </location>
</feature>
<accession>A0A8T0U021</accession>
<evidence type="ECO:0000313" key="2">
    <source>
        <dbReference type="EMBL" id="KAG2614945.1"/>
    </source>
</evidence>
<feature type="chain" id="PRO_5035808305" evidence="1">
    <location>
        <begin position="29"/>
        <end position="75"/>
    </location>
</feature>
<evidence type="ECO:0000313" key="3">
    <source>
        <dbReference type="Proteomes" id="UP000823388"/>
    </source>
</evidence>
<reference evidence="2" key="1">
    <citation type="submission" date="2020-05" db="EMBL/GenBank/DDBJ databases">
        <title>WGS assembly of Panicum virgatum.</title>
        <authorList>
            <person name="Lovell J.T."/>
            <person name="Jenkins J."/>
            <person name="Shu S."/>
            <person name="Juenger T.E."/>
            <person name="Schmutz J."/>
        </authorList>
    </citation>
    <scope>NUCLEOTIDE SEQUENCE</scope>
    <source>
        <strain evidence="2">AP13</strain>
    </source>
</reference>
<sequence>MASKKVIVLVAALLVVAVALEAVPQATAAMDCKAGCAELKDSPLGGAADCEKKCLEIAATKGPTDPNKAAKWDIP</sequence>
<dbReference type="AlphaFoldDB" id="A0A8T0U021"/>
<dbReference type="OrthoDB" id="657611at2759"/>
<gene>
    <name evidence="2" type="ORF">PVAP13_3NG034000</name>
</gene>
<keyword evidence="3" id="KW-1185">Reference proteome</keyword>
<dbReference type="EMBL" id="CM029042">
    <property type="protein sequence ID" value="KAG2614945.1"/>
    <property type="molecule type" value="Genomic_DNA"/>
</dbReference>